<evidence type="ECO:0000313" key="5">
    <source>
        <dbReference type="EMBL" id="TXL74145.1"/>
    </source>
</evidence>
<dbReference type="AlphaFoldDB" id="A0A5C8PKF0"/>
<name>A0A5C8PKF0_9HYPH</name>
<keyword evidence="6" id="KW-1185">Reference proteome</keyword>
<feature type="region of interest" description="Disordered" evidence="3">
    <location>
        <begin position="58"/>
        <end position="77"/>
    </location>
</feature>
<dbReference type="PROSITE" id="PS51087">
    <property type="entry name" value="APAG"/>
    <property type="match status" value="1"/>
</dbReference>
<dbReference type="InterPro" id="IPR007474">
    <property type="entry name" value="ApaG_domain"/>
</dbReference>
<dbReference type="HAMAP" id="MF_00791">
    <property type="entry name" value="ApaG"/>
    <property type="match status" value="1"/>
</dbReference>
<evidence type="ECO:0000256" key="3">
    <source>
        <dbReference type="SAM" id="MobiDB-lite"/>
    </source>
</evidence>
<evidence type="ECO:0000313" key="6">
    <source>
        <dbReference type="Proteomes" id="UP000321638"/>
    </source>
</evidence>
<evidence type="ECO:0000256" key="2">
    <source>
        <dbReference type="HAMAP-Rule" id="MF_00791"/>
    </source>
</evidence>
<dbReference type="PANTHER" id="PTHR14289:SF16">
    <property type="entry name" value="POLYMERASE DELTA-INTERACTING PROTEIN 2"/>
    <property type="match status" value="1"/>
</dbReference>
<dbReference type="Proteomes" id="UP000321638">
    <property type="component" value="Unassembled WGS sequence"/>
</dbReference>
<evidence type="ECO:0000259" key="4">
    <source>
        <dbReference type="PROSITE" id="PS51087"/>
    </source>
</evidence>
<reference evidence="5 6" key="1">
    <citation type="submission" date="2019-06" db="EMBL/GenBank/DDBJ databases">
        <title>New taxonomy in bacterial strain CC-CFT640, isolated from vineyard.</title>
        <authorList>
            <person name="Lin S.-Y."/>
            <person name="Tsai C.-F."/>
            <person name="Young C.-C."/>
        </authorList>
    </citation>
    <scope>NUCLEOTIDE SEQUENCE [LARGE SCALE GENOMIC DNA]</scope>
    <source>
        <strain evidence="5 6">CC-CFT640</strain>
    </source>
</reference>
<organism evidence="5 6">
    <name type="scientific">Vineibacter terrae</name>
    <dbReference type="NCBI Taxonomy" id="2586908"/>
    <lineage>
        <taxon>Bacteria</taxon>
        <taxon>Pseudomonadati</taxon>
        <taxon>Pseudomonadota</taxon>
        <taxon>Alphaproteobacteria</taxon>
        <taxon>Hyphomicrobiales</taxon>
        <taxon>Vineibacter</taxon>
    </lineage>
</organism>
<feature type="domain" description="ApaG" evidence="4">
    <location>
        <begin position="3"/>
        <end position="127"/>
    </location>
</feature>
<dbReference type="OrthoDB" id="9795226at2"/>
<dbReference type="SUPFAM" id="SSF110069">
    <property type="entry name" value="ApaG-like"/>
    <property type="match status" value="1"/>
</dbReference>
<dbReference type="PANTHER" id="PTHR14289">
    <property type="entry name" value="F-BOX ONLY PROTEIN 3"/>
    <property type="match status" value="1"/>
</dbReference>
<dbReference type="RefSeq" id="WP_147848392.1">
    <property type="nucleotide sequence ID" value="NZ_VDUZ01000020.1"/>
</dbReference>
<accession>A0A5C8PKF0</accession>
<gene>
    <name evidence="2 5" type="primary">apaG</name>
    <name evidence="5" type="ORF">FHP25_18255</name>
</gene>
<evidence type="ECO:0000256" key="1">
    <source>
        <dbReference type="ARBA" id="ARBA00017693"/>
    </source>
</evidence>
<proteinExistence type="inferred from homology"/>
<dbReference type="InterPro" id="IPR023065">
    <property type="entry name" value="Uncharacterised_ApaG"/>
</dbReference>
<dbReference type="GO" id="GO:0070987">
    <property type="term" value="P:error-free translesion synthesis"/>
    <property type="evidence" value="ECO:0007669"/>
    <property type="project" value="TreeGrafter"/>
</dbReference>
<dbReference type="EMBL" id="VDUZ01000020">
    <property type="protein sequence ID" value="TXL74145.1"/>
    <property type="molecule type" value="Genomic_DNA"/>
</dbReference>
<dbReference type="Pfam" id="PF04379">
    <property type="entry name" value="DUF525"/>
    <property type="match status" value="1"/>
</dbReference>
<protein>
    <recommendedName>
        <fullName evidence="1 2">Protein ApaG</fullName>
    </recommendedName>
</protein>
<dbReference type="Gene3D" id="2.60.40.1470">
    <property type="entry name" value="ApaG domain"/>
    <property type="match status" value="1"/>
</dbReference>
<dbReference type="NCBIfam" id="NF003967">
    <property type="entry name" value="PRK05461.1"/>
    <property type="match status" value="1"/>
</dbReference>
<comment type="caution">
    <text evidence="5">The sequence shown here is derived from an EMBL/GenBank/DDBJ whole genome shotgun (WGS) entry which is preliminary data.</text>
</comment>
<dbReference type="InterPro" id="IPR036767">
    <property type="entry name" value="ApaG_sf"/>
</dbReference>
<sequence>MFSEETRAIRVTVAPTYLQDQSDPDEARWVWAYTVRIENRGTEKVQLVSRHWMITNSRGRQEEVRGPGVVGKTPMIEPGKSFEYTSGCPLDTPSGFMAGTYQMVAESGERFDIRIPTFSLDLPREHRSTLSQEHRTLN</sequence>